<dbReference type="InterPro" id="IPR018378">
    <property type="entry name" value="C-type_lectin_CS"/>
</dbReference>
<dbReference type="Gene3D" id="3.10.100.10">
    <property type="entry name" value="Mannose-Binding Protein A, subunit A"/>
    <property type="match status" value="2"/>
</dbReference>
<organism evidence="4 5">
    <name type="scientific">Mythimna separata</name>
    <name type="common">Oriental armyworm</name>
    <name type="synonym">Pseudaletia separata</name>
    <dbReference type="NCBI Taxonomy" id="271217"/>
    <lineage>
        <taxon>Eukaryota</taxon>
        <taxon>Metazoa</taxon>
        <taxon>Ecdysozoa</taxon>
        <taxon>Arthropoda</taxon>
        <taxon>Hexapoda</taxon>
        <taxon>Insecta</taxon>
        <taxon>Pterygota</taxon>
        <taxon>Neoptera</taxon>
        <taxon>Endopterygota</taxon>
        <taxon>Lepidoptera</taxon>
        <taxon>Glossata</taxon>
        <taxon>Ditrysia</taxon>
        <taxon>Noctuoidea</taxon>
        <taxon>Noctuidae</taxon>
        <taxon>Noctuinae</taxon>
        <taxon>Hadenini</taxon>
        <taxon>Mythimna</taxon>
    </lineage>
</organism>
<dbReference type="PANTHER" id="PTHR22801">
    <property type="entry name" value="LITHOSTATHINE"/>
    <property type="match status" value="1"/>
</dbReference>
<evidence type="ECO:0000256" key="1">
    <source>
        <dbReference type="ARBA" id="ARBA00023157"/>
    </source>
</evidence>
<dbReference type="InterPro" id="IPR016186">
    <property type="entry name" value="C-type_lectin-like/link_sf"/>
</dbReference>
<dbReference type="EMBL" id="JARGEI010000012">
    <property type="protein sequence ID" value="KAJ8722600.1"/>
    <property type="molecule type" value="Genomic_DNA"/>
</dbReference>
<evidence type="ECO:0000313" key="5">
    <source>
        <dbReference type="Proteomes" id="UP001231518"/>
    </source>
</evidence>
<dbReference type="Proteomes" id="UP001231518">
    <property type="component" value="Chromosome 15"/>
</dbReference>
<keyword evidence="2" id="KW-0732">Signal</keyword>
<evidence type="ECO:0000259" key="3">
    <source>
        <dbReference type="PROSITE" id="PS50041"/>
    </source>
</evidence>
<keyword evidence="5" id="KW-1185">Reference proteome</keyword>
<feature type="signal peptide" evidence="2">
    <location>
        <begin position="1"/>
        <end position="17"/>
    </location>
</feature>
<keyword evidence="1" id="KW-1015">Disulfide bond</keyword>
<comment type="caution">
    <text evidence="4">The sequence shown here is derived from an EMBL/GenBank/DDBJ whole genome shotgun (WGS) entry which is preliminary data.</text>
</comment>
<dbReference type="PROSITE" id="PS00615">
    <property type="entry name" value="C_TYPE_LECTIN_1"/>
    <property type="match status" value="2"/>
</dbReference>
<reference evidence="4" key="1">
    <citation type="submission" date="2023-03" db="EMBL/GenBank/DDBJ databases">
        <title>Chromosome-level genomes of two armyworms, Mythimna separata and Mythimna loreyi, provide insights into the biosynthesis and reception of sex pheromones.</title>
        <authorList>
            <person name="Zhao H."/>
        </authorList>
    </citation>
    <scope>NUCLEOTIDE SEQUENCE</scope>
    <source>
        <strain evidence="4">BeijingLab</strain>
        <tissue evidence="4">Pupa</tissue>
    </source>
</reference>
<protein>
    <recommendedName>
        <fullName evidence="3">C-type lectin domain-containing protein</fullName>
    </recommendedName>
</protein>
<dbReference type="InterPro" id="IPR050801">
    <property type="entry name" value="Ca-Dep_Lectins_ImmuneDev"/>
</dbReference>
<dbReference type="InterPro" id="IPR001304">
    <property type="entry name" value="C-type_lectin-like"/>
</dbReference>
<gene>
    <name evidence="4" type="ORF">PYW07_003780</name>
</gene>
<dbReference type="PROSITE" id="PS50041">
    <property type="entry name" value="C_TYPE_LECTIN_2"/>
    <property type="match status" value="2"/>
</dbReference>
<feature type="domain" description="C-type lectin" evidence="3">
    <location>
        <begin position="185"/>
        <end position="312"/>
    </location>
</feature>
<dbReference type="Pfam" id="PF00059">
    <property type="entry name" value="Lectin_C"/>
    <property type="match status" value="2"/>
</dbReference>
<name>A0AAD7YNZ8_MYTSE</name>
<evidence type="ECO:0000256" key="2">
    <source>
        <dbReference type="SAM" id="SignalP"/>
    </source>
</evidence>
<dbReference type="CDD" id="cd00037">
    <property type="entry name" value="CLECT"/>
    <property type="match status" value="2"/>
</dbReference>
<dbReference type="AlphaFoldDB" id="A0AAD7YNZ8"/>
<sequence>MFSKTLLLFLVVDVVWSEEPNSNLQTDVRPDKFFRNDYSYIETERSFYKLHISAQTWADAKRTCVQEGATLWHPDNDDEMHAVISLWNTTFPGVIYVGMSDSMMNREFETVEGKLISDVYNKWEPGQPNNYGGSQHCIRFYKSENVLDDTVCDDKYHFICKKSLQSLKWNNYCNVSDPDYTLNEDNGKCYKVHTTPLSWYDAYATCRRAKSHLAVISDQSANQLLDYLVNLTESTLKPRVKENYQRGIYHVGFHNRFIEGWQTVKGTPMNVDAENWLDGYKPADDRAQCGSMFYTGRLINTDCDMKCFFICEHELSSASTEISQYY</sequence>
<proteinExistence type="predicted"/>
<feature type="chain" id="PRO_5042190260" description="C-type lectin domain-containing protein" evidence="2">
    <location>
        <begin position="18"/>
        <end position="326"/>
    </location>
</feature>
<dbReference type="SUPFAM" id="SSF56436">
    <property type="entry name" value="C-type lectin-like"/>
    <property type="match status" value="2"/>
</dbReference>
<accession>A0AAD7YNZ8</accession>
<evidence type="ECO:0000313" key="4">
    <source>
        <dbReference type="EMBL" id="KAJ8722600.1"/>
    </source>
</evidence>
<dbReference type="PANTHER" id="PTHR22801:SF63">
    <property type="entry name" value="C-TYPE LECTIN DOMAIN-CONTAINING PROTEIN"/>
    <property type="match status" value="1"/>
</dbReference>
<feature type="domain" description="C-type lectin" evidence="3">
    <location>
        <begin position="43"/>
        <end position="161"/>
    </location>
</feature>
<dbReference type="InterPro" id="IPR016187">
    <property type="entry name" value="CTDL_fold"/>
</dbReference>
<dbReference type="SMART" id="SM00034">
    <property type="entry name" value="CLECT"/>
    <property type="match status" value="2"/>
</dbReference>